<gene>
    <name evidence="2" type="ORF">ONZ51_g9979</name>
</gene>
<sequence>MKLTFFSVLATSLTLVAARAVARDDSDPAHGKILEPAAGAHIAPGAAFNFTYQGSGDYCRSSYAYSVWLITDTPTSFAPVDVFTAGHFFGRYDLPNYPAVPYPKNPAPPQLTMPDFSVSPGGFGPSQTATNKTVQLAVLEEWAGCEIDGPLGVSMSLTYIPVVYNATSS</sequence>
<evidence type="ECO:0000313" key="2">
    <source>
        <dbReference type="EMBL" id="KAJ8463864.1"/>
    </source>
</evidence>
<organism evidence="2 3">
    <name type="scientific">Trametes cubensis</name>
    <dbReference type="NCBI Taxonomy" id="1111947"/>
    <lineage>
        <taxon>Eukaryota</taxon>
        <taxon>Fungi</taxon>
        <taxon>Dikarya</taxon>
        <taxon>Basidiomycota</taxon>
        <taxon>Agaricomycotina</taxon>
        <taxon>Agaricomycetes</taxon>
        <taxon>Polyporales</taxon>
        <taxon>Polyporaceae</taxon>
        <taxon>Trametes</taxon>
    </lineage>
</organism>
<evidence type="ECO:0000256" key="1">
    <source>
        <dbReference type="SAM" id="SignalP"/>
    </source>
</evidence>
<feature type="signal peptide" evidence="1">
    <location>
        <begin position="1"/>
        <end position="18"/>
    </location>
</feature>
<feature type="chain" id="PRO_5042124680" evidence="1">
    <location>
        <begin position="19"/>
        <end position="169"/>
    </location>
</feature>
<evidence type="ECO:0000313" key="3">
    <source>
        <dbReference type="Proteomes" id="UP001215151"/>
    </source>
</evidence>
<dbReference type="AlphaFoldDB" id="A0AAD7X6V4"/>
<proteinExistence type="predicted"/>
<dbReference type="Proteomes" id="UP001215151">
    <property type="component" value="Unassembled WGS sequence"/>
</dbReference>
<comment type="caution">
    <text evidence="2">The sequence shown here is derived from an EMBL/GenBank/DDBJ whole genome shotgun (WGS) entry which is preliminary data.</text>
</comment>
<keyword evidence="1" id="KW-0732">Signal</keyword>
<protein>
    <submittedName>
        <fullName evidence="2">Uncharacterized protein</fullName>
    </submittedName>
</protein>
<accession>A0AAD7X6V4</accession>
<keyword evidence="3" id="KW-1185">Reference proteome</keyword>
<reference evidence="2" key="1">
    <citation type="submission" date="2022-11" db="EMBL/GenBank/DDBJ databases">
        <title>Genome Sequence of Cubamyces cubensis.</title>
        <authorList>
            <person name="Buettner E."/>
        </authorList>
    </citation>
    <scope>NUCLEOTIDE SEQUENCE</scope>
    <source>
        <strain evidence="2">MPL-01</strain>
    </source>
</reference>
<dbReference type="EMBL" id="JAPEVG010000367">
    <property type="protein sequence ID" value="KAJ8463864.1"/>
    <property type="molecule type" value="Genomic_DNA"/>
</dbReference>
<name>A0AAD7X6V4_9APHY</name>